<organism evidence="1 2">
    <name type="scientific">Cardiocondyla obscurior</name>
    <dbReference type="NCBI Taxonomy" id="286306"/>
    <lineage>
        <taxon>Eukaryota</taxon>
        <taxon>Metazoa</taxon>
        <taxon>Ecdysozoa</taxon>
        <taxon>Arthropoda</taxon>
        <taxon>Hexapoda</taxon>
        <taxon>Insecta</taxon>
        <taxon>Pterygota</taxon>
        <taxon>Neoptera</taxon>
        <taxon>Endopterygota</taxon>
        <taxon>Hymenoptera</taxon>
        <taxon>Apocrita</taxon>
        <taxon>Aculeata</taxon>
        <taxon>Formicoidea</taxon>
        <taxon>Formicidae</taxon>
        <taxon>Myrmicinae</taxon>
        <taxon>Cardiocondyla</taxon>
    </lineage>
</organism>
<dbReference type="EMBL" id="JADYXP020000024">
    <property type="protein sequence ID" value="KAL0101572.1"/>
    <property type="molecule type" value="Genomic_DNA"/>
</dbReference>
<gene>
    <name evidence="1" type="ORF">PUN28_019009</name>
</gene>
<keyword evidence="2" id="KW-1185">Reference proteome</keyword>
<dbReference type="Proteomes" id="UP001430953">
    <property type="component" value="Unassembled WGS sequence"/>
</dbReference>
<accession>A0AAW2EIF0</accession>
<dbReference type="AlphaFoldDB" id="A0AAW2EIF0"/>
<sequence>MMSIVYYKCLWVEANTSREFSNLYLTADPSFETPESSSILVPFKTQACPLPKLLAASTINNPAWWESVRSGQHPSSITRKKPIVKRTINFGVLFNWL</sequence>
<evidence type="ECO:0000313" key="2">
    <source>
        <dbReference type="Proteomes" id="UP001430953"/>
    </source>
</evidence>
<comment type="caution">
    <text evidence="1">The sequence shown here is derived from an EMBL/GenBank/DDBJ whole genome shotgun (WGS) entry which is preliminary data.</text>
</comment>
<name>A0AAW2EIF0_9HYME</name>
<reference evidence="1 2" key="1">
    <citation type="submission" date="2023-03" db="EMBL/GenBank/DDBJ databases">
        <title>High recombination rates correlate with genetic variation in Cardiocondyla obscurior ants.</title>
        <authorList>
            <person name="Errbii M."/>
        </authorList>
    </citation>
    <scope>NUCLEOTIDE SEQUENCE [LARGE SCALE GENOMIC DNA]</scope>
    <source>
        <strain evidence="1">Alpha-2009</strain>
        <tissue evidence="1">Whole body</tissue>
    </source>
</reference>
<evidence type="ECO:0000313" key="1">
    <source>
        <dbReference type="EMBL" id="KAL0101572.1"/>
    </source>
</evidence>
<protein>
    <submittedName>
        <fullName evidence="1">Uncharacterized protein</fullName>
    </submittedName>
</protein>
<proteinExistence type="predicted"/>